<gene>
    <name evidence="1" type="ORF">SAMEA4412673_03174</name>
</gene>
<organism evidence="1 2">
    <name type="scientific">Sphingobacterium mizutaii</name>
    <dbReference type="NCBI Taxonomy" id="1010"/>
    <lineage>
        <taxon>Bacteria</taxon>
        <taxon>Pseudomonadati</taxon>
        <taxon>Bacteroidota</taxon>
        <taxon>Sphingobacteriia</taxon>
        <taxon>Sphingobacteriales</taxon>
        <taxon>Sphingobacteriaceae</taxon>
        <taxon>Sphingobacterium</taxon>
    </lineage>
</organism>
<accession>A0AAJ4XDM2</accession>
<reference evidence="1 2" key="1">
    <citation type="submission" date="2017-06" db="EMBL/GenBank/DDBJ databases">
        <authorList>
            <consortium name="Pathogen Informatics"/>
        </authorList>
    </citation>
    <scope>NUCLEOTIDE SEQUENCE [LARGE SCALE GENOMIC DNA]</scope>
    <source>
        <strain evidence="1 2">NCTC12149</strain>
    </source>
</reference>
<dbReference type="Proteomes" id="UP000215355">
    <property type="component" value="Chromosome 1"/>
</dbReference>
<dbReference type="KEGG" id="smiz:4412673_03174"/>
<protein>
    <submittedName>
        <fullName evidence="1">Uncharacterized protein</fullName>
    </submittedName>
</protein>
<name>A0AAJ4XDM2_9SPHI</name>
<evidence type="ECO:0000313" key="1">
    <source>
        <dbReference type="EMBL" id="SNV55208.1"/>
    </source>
</evidence>
<dbReference type="EMBL" id="LT906468">
    <property type="protein sequence ID" value="SNV55208.1"/>
    <property type="molecule type" value="Genomic_DNA"/>
</dbReference>
<proteinExistence type="predicted"/>
<evidence type="ECO:0000313" key="2">
    <source>
        <dbReference type="Proteomes" id="UP000215355"/>
    </source>
</evidence>
<sequence length="82" mass="9036">MGLVRDSFGACSGKLRWRELECPQRTRGWDVDSAGTEGGWLGLRCEISECGSNEVSWKGRGDFWTRVPIHGRGGSNSPAPRI</sequence>
<dbReference type="AlphaFoldDB" id="A0AAJ4XDM2"/>